<accession>A0A2X0IJ64</accession>
<gene>
    <name evidence="2" type="ORF">DN069_13225</name>
</gene>
<proteinExistence type="predicted"/>
<feature type="transmembrane region" description="Helical" evidence="1">
    <location>
        <begin position="55"/>
        <end position="75"/>
    </location>
</feature>
<dbReference type="EMBL" id="QKYN01000049">
    <property type="protein sequence ID" value="RAG85154.1"/>
    <property type="molecule type" value="Genomic_DNA"/>
</dbReference>
<reference evidence="2 3" key="1">
    <citation type="submission" date="2018-06" db="EMBL/GenBank/DDBJ databases">
        <title>Streptacidiphilus pinicola sp. nov., isolated from pine grove soil.</title>
        <authorList>
            <person name="Roh S.G."/>
            <person name="Park S."/>
            <person name="Kim M.-K."/>
            <person name="Yun B.-R."/>
            <person name="Park J."/>
            <person name="Kim M.J."/>
            <person name="Kim Y.S."/>
            <person name="Kim S.B."/>
        </authorList>
    </citation>
    <scope>NUCLEOTIDE SEQUENCE [LARGE SCALE GENOMIC DNA]</scope>
    <source>
        <strain evidence="2 3">MMS16-CNU450</strain>
    </source>
</reference>
<sequence>MSGIPLLLPQPPASVTAVTLYGLVGIAVCCLVSLPLPERCAHPGGDRFGIEPVRAVGAVIAVLVCVVLWPAALLWTTTRNSFTRAAAARAQRSARVRAQRSAQRNALRTVLRSDDDAGEQPVYLAQPTSTVVSDGAAWVDAAAARVVAALMERRLLDAVMGARSLVWDVERAFGPSCHQLWNAMELLAHVCHEIGDDVRAVQLYARAASGWACDHGAGHPSARAARDRTVALWAKARAAGATDPATALLVASVTRRFVQAGVR</sequence>
<dbReference type="Proteomes" id="UP000248889">
    <property type="component" value="Unassembled WGS sequence"/>
</dbReference>
<protein>
    <submittedName>
        <fullName evidence="2">Uncharacterized protein</fullName>
    </submittedName>
</protein>
<keyword evidence="3" id="KW-1185">Reference proteome</keyword>
<dbReference type="AlphaFoldDB" id="A0A2X0IJ64"/>
<keyword evidence="1" id="KW-1133">Transmembrane helix</keyword>
<evidence type="ECO:0000313" key="2">
    <source>
        <dbReference type="EMBL" id="RAG85154.1"/>
    </source>
</evidence>
<comment type="caution">
    <text evidence="2">The sequence shown here is derived from an EMBL/GenBank/DDBJ whole genome shotgun (WGS) entry which is preliminary data.</text>
</comment>
<organism evidence="2 3">
    <name type="scientific">Streptacidiphilus pinicola</name>
    <dbReference type="NCBI Taxonomy" id="2219663"/>
    <lineage>
        <taxon>Bacteria</taxon>
        <taxon>Bacillati</taxon>
        <taxon>Actinomycetota</taxon>
        <taxon>Actinomycetes</taxon>
        <taxon>Kitasatosporales</taxon>
        <taxon>Streptomycetaceae</taxon>
        <taxon>Streptacidiphilus</taxon>
    </lineage>
</organism>
<name>A0A2X0IJ64_9ACTN</name>
<keyword evidence="1" id="KW-0472">Membrane</keyword>
<feature type="transmembrane region" description="Helical" evidence="1">
    <location>
        <begin position="12"/>
        <end position="34"/>
    </location>
</feature>
<evidence type="ECO:0000313" key="3">
    <source>
        <dbReference type="Proteomes" id="UP000248889"/>
    </source>
</evidence>
<keyword evidence="1" id="KW-0812">Transmembrane</keyword>
<evidence type="ECO:0000256" key="1">
    <source>
        <dbReference type="SAM" id="Phobius"/>
    </source>
</evidence>